<name>A0AAD6IQ39_DREDA</name>
<comment type="caution">
    <text evidence="3">The sequence shown here is derived from an EMBL/GenBank/DDBJ whole genome shotgun (WGS) entry which is preliminary data.</text>
</comment>
<evidence type="ECO:0000313" key="4">
    <source>
        <dbReference type="Proteomes" id="UP001221413"/>
    </source>
</evidence>
<sequence length="267" mass="29556">MSTAQSTQEIPGFDAADWCTDMGSSSSQDIDISCSSSGSNSGSPTLNEAHPAVAPAAASTHSPSSLETYDEASEHDDTWISSTPMTPWRYLCMRRGWPLALADKMQKAHEDANSTYDVSDDDDNGEEEEEKAGNEDGRDNDDRNNDDKNNDNGNNEDIDYDGDDDANDAEEDSADEDSADDLLARENQIREQSREVLAVMDLERLFLLFLALSIVLYLMGFSSGFHSAWKARWAAKGAVGALDQPDQGQRWLIAARRVRAWLYRLRN</sequence>
<evidence type="ECO:0000313" key="3">
    <source>
        <dbReference type="EMBL" id="KAJ6256385.1"/>
    </source>
</evidence>
<feature type="compositionally biased region" description="Acidic residues" evidence="1">
    <location>
        <begin position="118"/>
        <end position="130"/>
    </location>
</feature>
<dbReference type="AlphaFoldDB" id="A0AAD6IQ39"/>
<feature type="transmembrane region" description="Helical" evidence="2">
    <location>
        <begin position="205"/>
        <end position="225"/>
    </location>
</feature>
<dbReference type="Proteomes" id="UP001221413">
    <property type="component" value="Unassembled WGS sequence"/>
</dbReference>
<keyword evidence="2" id="KW-0472">Membrane</keyword>
<evidence type="ECO:0000256" key="1">
    <source>
        <dbReference type="SAM" id="MobiDB-lite"/>
    </source>
</evidence>
<reference evidence="3" key="1">
    <citation type="submission" date="2023-01" db="EMBL/GenBank/DDBJ databases">
        <title>The chitinases involved in constricting ring structure development in the nematode-trapping fungus Drechslerella dactyloides.</title>
        <authorList>
            <person name="Wang R."/>
            <person name="Zhang L."/>
            <person name="Tang P."/>
            <person name="Li S."/>
            <person name="Liang L."/>
        </authorList>
    </citation>
    <scope>NUCLEOTIDE SEQUENCE</scope>
    <source>
        <strain evidence="3">YMF1.00031</strain>
    </source>
</reference>
<feature type="compositionally biased region" description="Acidic residues" evidence="1">
    <location>
        <begin position="154"/>
        <end position="180"/>
    </location>
</feature>
<keyword evidence="2" id="KW-1133">Transmembrane helix</keyword>
<proteinExistence type="predicted"/>
<feature type="region of interest" description="Disordered" evidence="1">
    <location>
        <begin position="1"/>
        <end position="83"/>
    </location>
</feature>
<organism evidence="3 4">
    <name type="scientific">Drechslerella dactyloides</name>
    <name type="common">Nematode-trapping fungus</name>
    <name type="synonym">Arthrobotrys dactyloides</name>
    <dbReference type="NCBI Taxonomy" id="74499"/>
    <lineage>
        <taxon>Eukaryota</taxon>
        <taxon>Fungi</taxon>
        <taxon>Dikarya</taxon>
        <taxon>Ascomycota</taxon>
        <taxon>Pezizomycotina</taxon>
        <taxon>Orbiliomycetes</taxon>
        <taxon>Orbiliales</taxon>
        <taxon>Orbiliaceae</taxon>
        <taxon>Drechslerella</taxon>
    </lineage>
</organism>
<protein>
    <submittedName>
        <fullName evidence="3">Uncharacterized protein</fullName>
    </submittedName>
</protein>
<accession>A0AAD6IQ39</accession>
<dbReference type="EMBL" id="JAQGDS010000013">
    <property type="protein sequence ID" value="KAJ6256385.1"/>
    <property type="molecule type" value="Genomic_DNA"/>
</dbReference>
<gene>
    <name evidence="3" type="ORF">Dda_8885</name>
</gene>
<keyword evidence="2" id="KW-0812">Transmembrane</keyword>
<feature type="region of interest" description="Disordered" evidence="1">
    <location>
        <begin position="108"/>
        <end position="180"/>
    </location>
</feature>
<evidence type="ECO:0000256" key="2">
    <source>
        <dbReference type="SAM" id="Phobius"/>
    </source>
</evidence>
<keyword evidence="4" id="KW-1185">Reference proteome</keyword>
<feature type="compositionally biased region" description="Low complexity" evidence="1">
    <location>
        <begin position="24"/>
        <end position="65"/>
    </location>
</feature>
<feature type="compositionally biased region" description="Basic and acidic residues" evidence="1">
    <location>
        <begin position="131"/>
        <end position="150"/>
    </location>
</feature>